<dbReference type="VEuPathDB" id="FungiDB:ASPZODRAFT_14788"/>
<dbReference type="OrthoDB" id="5598852at2759"/>
<feature type="domain" description="Aminoglycoside phosphotransferase" evidence="1">
    <location>
        <begin position="34"/>
        <end position="284"/>
    </location>
</feature>
<dbReference type="SUPFAM" id="SSF56112">
    <property type="entry name" value="Protein kinase-like (PK-like)"/>
    <property type="match status" value="1"/>
</dbReference>
<dbReference type="GeneID" id="34611767"/>
<reference evidence="3" key="1">
    <citation type="journal article" date="2017" name="Genome Biol.">
        <title>Comparative genomics reveals high biological diversity and specific adaptations in the industrially and medically important fungal genus Aspergillus.</title>
        <authorList>
            <person name="de Vries R.P."/>
            <person name="Riley R."/>
            <person name="Wiebenga A."/>
            <person name="Aguilar-Osorio G."/>
            <person name="Amillis S."/>
            <person name="Uchima C.A."/>
            <person name="Anderluh G."/>
            <person name="Asadollahi M."/>
            <person name="Askin M."/>
            <person name="Barry K."/>
            <person name="Battaglia E."/>
            <person name="Bayram O."/>
            <person name="Benocci T."/>
            <person name="Braus-Stromeyer S.A."/>
            <person name="Caldana C."/>
            <person name="Canovas D."/>
            <person name="Cerqueira G.C."/>
            <person name="Chen F."/>
            <person name="Chen W."/>
            <person name="Choi C."/>
            <person name="Clum A."/>
            <person name="Dos Santos R.A."/>
            <person name="Damasio A.R."/>
            <person name="Diallinas G."/>
            <person name="Emri T."/>
            <person name="Fekete E."/>
            <person name="Flipphi M."/>
            <person name="Freyberg S."/>
            <person name="Gallo A."/>
            <person name="Gournas C."/>
            <person name="Habgood R."/>
            <person name="Hainaut M."/>
            <person name="Harispe M.L."/>
            <person name="Henrissat B."/>
            <person name="Hilden K.S."/>
            <person name="Hope R."/>
            <person name="Hossain A."/>
            <person name="Karabika E."/>
            <person name="Karaffa L."/>
            <person name="Karanyi Z."/>
            <person name="Krasevec N."/>
            <person name="Kuo A."/>
            <person name="Kusch H."/>
            <person name="LaButti K."/>
            <person name="Lagendijk E.L."/>
            <person name="Lapidus A."/>
            <person name="Levasseur A."/>
            <person name="Lindquist E."/>
            <person name="Lipzen A."/>
            <person name="Logrieco A.F."/>
            <person name="MacCabe A."/>
            <person name="Maekelae M.R."/>
            <person name="Malavazi I."/>
            <person name="Melin P."/>
            <person name="Meyer V."/>
            <person name="Mielnichuk N."/>
            <person name="Miskei M."/>
            <person name="Molnar A.P."/>
            <person name="Mule G."/>
            <person name="Ngan C.Y."/>
            <person name="Orejas M."/>
            <person name="Orosz E."/>
            <person name="Ouedraogo J.P."/>
            <person name="Overkamp K.M."/>
            <person name="Park H.-S."/>
            <person name="Perrone G."/>
            <person name="Piumi F."/>
            <person name="Punt P.J."/>
            <person name="Ram A.F."/>
            <person name="Ramon A."/>
            <person name="Rauscher S."/>
            <person name="Record E."/>
            <person name="Riano-Pachon D.M."/>
            <person name="Robert V."/>
            <person name="Roehrig J."/>
            <person name="Ruller R."/>
            <person name="Salamov A."/>
            <person name="Salih N.S."/>
            <person name="Samson R.A."/>
            <person name="Sandor E."/>
            <person name="Sanguinetti M."/>
            <person name="Schuetze T."/>
            <person name="Sepcic K."/>
            <person name="Shelest E."/>
            <person name="Sherlock G."/>
            <person name="Sophianopoulou V."/>
            <person name="Squina F.M."/>
            <person name="Sun H."/>
            <person name="Susca A."/>
            <person name="Todd R.B."/>
            <person name="Tsang A."/>
            <person name="Unkles S.E."/>
            <person name="van de Wiele N."/>
            <person name="van Rossen-Uffink D."/>
            <person name="Oliveira J.V."/>
            <person name="Vesth T.C."/>
            <person name="Visser J."/>
            <person name="Yu J.-H."/>
            <person name="Zhou M."/>
            <person name="Andersen M.R."/>
            <person name="Archer D.B."/>
            <person name="Baker S.E."/>
            <person name="Benoit I."/>
            <person name="Brakhage A.A."/>
            <person name="Braus G.H."/>
            <person name="Fischer R."/>
            <person name="Frisvad J.C."/>
            <person name="Goldman G.H."/>
            <person name="Houbraken J."/>
            <person name="Oakley B."/>
            <person name="Pocsi I."/>
            <person name="Scazzocchio C."/>
            <person name="Seiboth B."/>
            <person name="vanKuyk P.A."/>
            <person name="Wortman J."/>
            <person name="Dyer P.S."/>
            <person name="Grigoriev I.V."/>
        </authorList>
    </citation>
    <scope>NUCLEOTIDE SEQUENCE [LARGE SCALE GENOMIC DNA]</scope>
    <source>
        <strain evidence="3">CBS 506.65</strain>
    </source>
</reference>
<keyword evidence="3" id="KW-1185">Reference proteome</keyword>
<dbReference type="Pfam" id="PF01636">
    <property type="entry name" value="APH"/>
    <property type="match status" value="1"/>
</dbReference>
<dbReference type="Proteomes" id="UP000184188">
    <property type="component" value="Unassembled WGS sequence"/>
</dbReference>
<protein>
    <recommendedName>
        <fullName evidence="1">Aminoglycoside phosphotransferase domain-containing protein</fullName>
    </recommendedName>
</protein>
<proteinExistence type="predicted"/>
<dbReference type="RefSeq" id="XP_022583169.1">
    <property type="nucleotide sequence ID" value="XM_022725302.1"/>
</dbReference>
<dbReference type="EMBL" id="KV878339">
    <property type="protein sequence ID" value="OJJ48659.1"/>
    <property type="molecule type" value="Genomic_DNA"/>
</dbReference>
<dbReference type="AlphaFoldDB" id="A0A1L9SN23"/>
<evidence type="ECO:0000313" key="2">
    <source>
        <dbReference type="EMBL" id="OJJ48659.1"/>
    </source>
</evidence>
<evidence type="ECO:0000313" key="3">
    <source>
        <dbReference type="Proteomes" id="UP000184188"/>
    </source>
</evidence>
<name>A0A1L9SN23_9EURO</name>
<dbReference type="InterPro" id="IPR051678">
    <property type="entry name" value="AGP_Transferase"/>
</dbReference>
<dbReference type="InterPro" id="IPR011009">
    <property type="entry name" value="Kinase-like_dom_sf"/>
</dbReference>
<dbReference type="Gene3D" id="3.90.1200.10">
    <property type="match status" value="1"/>
</dbReference>
<dbReference type="InterPro" id="IPR002575">
    <property type="entry name" value="Aminoglycoside_PTrfase"/>
</dbReference>
<organism evidence="2 3">
    <name type="scientific">Penicilliopsis zonata CBS 506.65</name>
    <dbReference type="NCBI Taxonomy" id="1073090"/>
    <lineage>
        <taxon>Eukaryota</taxon>
        <taxon>Fungi</taxon>
        <taxon>Dikarya</taxon>
        <taxon>Ascomycota</taxon>
        <taxon>Pezizomycotina</taxon>
        <taxon>Eurotiomycetes</taxon>
        <taxon>Eurotiomycetidae</taxon>
        <taxon>Eurotiales</taxon>
        <taxon>Aspergillaceae</taxon>
        <taxon>Penicilliopsis</taxon>
    </lineage>
</organism>
<sequence length="330" mass="36554">MAEKTLITFIQNALSLSNTPLTIRREPSIEGDDHKVFFIDGHDNYILRVTKPRPGRGYSGSEMQRREIAIHDLIRSEYERRGLSSAMIPRSVASCILDDDKDGDETTSASLEVVLKGATLDDVPATSRTLTNLTTLLVILRSIPVSRLEERLGVKVPMLEYPELMQWRSDAVEAWRRLVRNDQLGGVNWGVPPETSLEEYIETKTAFMEEIRAFSLGNGKDDEIVLTHNDIKGEHILISHTDGSITGILDWADVGLGSPAIDIAGVLLTVGTTATIKVAREAGYGEKVILEGIMFGRCMCVTRLDDRLNGNDTQTPVPLLKQQLLVSLQD</sequence>
<dbReference type="PANTHER" id="PTHR21310">
    <property type="entry name" value="AMINOGLYCOSIDE PHOSPHOTRANSFERASE-RELATED-RELATED"/>
    <property type="match status" value="1"/>
</dbReference>
<evidence type="ECO:0000259" key="1">
    <source>
        <dbReference type="Pfam" id="PF01636"/>
    </source>
</evidence>
<gene>
    <name evidence="2" type="ORF">ASPZODRAFT_14788</name>
</gene>
<accession>A0A1L9SN23</accession>